<name>A0A165ZIR2_9AGAM</name>
<feature type="compositionally biased region" description="Basic and acidic residues" evidence="2">
    <location>
        <begin position="553"/>
        <end position="564"/>
    </location>
</feature>
<protein>
    <submittedName>
        <fullName evidence="3">Actin-like ATPase domain-containing protein</fullName>
    </submittedName>
</protein>
<dbReference type="SUPFAM" id="SSF53067">
    <property type="entry name" value="Actin-like ATPase domain"/>
    <property type="match status" value="2"/>
</dbReference>
<evidence type="ECO:0000256" key="1">
    <source>
        <dbReference type="RuleBase" id="RU000487"/>
    </source>
</evidence>
<reference evidence="3 4" key="1">
    <citation type="journal article" date="2016" name="Mol. Biol. Evol.">
        <title>Comparative Genomics of Early-Diverging Mushroom-Forming Fungi Provides Insights into the Origins of Lignocellulose Decay Capabilities.</title>
        <authorList>
            <person name="Nagy L.G."/>
            <person name="Riley R."/>
            <person name="Tritt A."/>
            <person name="Adam C."/>
            <person name="Daum C."/>
            <person name="Floudas D."/>
            <person name="Sun H."/>
            <person name="Yadav J.S."/>
            <person name="Pangilinan J."/>
            <person name="Larsson K.H."/>
            <person name="Matsuura K."/>
            <person name="Barry K."/>
            <person name="Labutti K."/>
            <person name="Kuo R."/>
            <person name="Ohm R.A."/>
            <person name="Bhattacharya S.S."/>
            <person name="Shirouzu T."/>
            <person name="Yoshinaga Y."/>
            <person name="Martin F.M."/>
            <person name="Grigoriev I.V."/>
            <person name="Hibbett D.S."/>
        </authorList>
    </citation>
    <scope>NUCLEOTIDE SEQUENCE [LARGE SCALE GENOMIC DNA]</scope>
    <source>
        <strain evidence="3 4">HHB10207 ss-3</strain>
    </source>
</reference>
<gene>
    <name evidence="3" type="ORF">SISSUDRAFT_1065391</name>
</gene>
<dbReference type="Proteomes" id="UP000076798">
    <property type="component" value="Unassembled WGS sequence"/>
</dbReference>
<dbReference type="PANTHER" id="PTHR11937">
    <property type="entry name" value="ACTIN"/>
    <property type="match status" value="1"/>
</dbReference>
<dbReference type="Pfam" id="PF00022">
    <property type="entry name" value="Actin"/>
    <property type="match status" value="2"/>
</dbReference>
<dbReference type="SMART" id="SM00268">
    <property type="entry name" value="ACTIN"/>
    <property type="match status" value="1"/>
</dbReference>
<dbReference type="Gene3D" id="3.30.420.40">
    <property type="match status" value="2"/>
</dbReference>
<feature type="compositionally biased region" description="Acidic residues" evidence="2">
    <location>
        <begin position="119"/>
        <end position="129"/>
    </location>
</feature>
<feature type="region of interest" description="Disordered" evidence="2">
    <location>
        <begin position="540"/>
        <end position="575"/>
    </location>
</feature>
<evidence type="ECO:0000313" key="3">
    <source>
        <dbReference type="EMBL" id="KZT34341.1"/>
    </source>
</evidence>
<dbReference type="AlphaFoldDB" id="A0A165ZIR2"/>
<comment type="similarity">
    <text evidence="1">Belongs to the actin family.</text>
</comment>
<organism evidence="3 4">
    <name type="scientific">Sistotremastrum suecicum HHB10207 ss-3</name>
    <dbReference type="NCBI Taxonomy" id="1314776"/>
    <lineage>
        <taxon>Eukaryota</taxon>
        <taxon>Fungi</taxon>
        <taxon>Dikarya</taxon>
        <taxon>Basidiomycota</taxon>
        <taxon>Agaricomycotina</taxon>
        <taxon>Agaricomycetes</taxon>
        <taxon>Sistotremastrales</taxon>
        <taxon>Sistotremastraceae</taxon>
        <taxon>Sistotremastrum</taxon>
    </lineage>
</organism>
<evidence type="ECO:0000313" key="4">
    <source>
        <dbReference type="Proteomes" id="UP000076798"/>
    </source>
</evidence>
<proteinExistence type="inferred from homology"/>
<dbReference type="EMBL" id="KV428186">
    <property type="protein sequence ID" value="KZT34341.1"/>
    <property type="molecule type" value="Genomic_DNA"/>
</dbReference>
<feature type="compositionally biased region" description="Low complexity" evidence="2">
    <location>
        <begin position="501"/>
        <end position="513"/>
    </location>
</feature>
<dbReference type="Gene3D" id="3.90.640.10">
    <property type="entry name" value="Actin, Chain A, domain 4"/>
    <property type="match status" value="1"/>
</dbReference>
<dbReference type="OrthoDB" id="5572108at2759"/>
<dbReference type="STRING" id="1314776.A0A165ZIR2"/>
<keyword evidence="4" id="KW-1185">Reference proteome</keyword>
<dbReference type="CDD" id="cd10206">
    <property type="entry name" value="ASKHA_NBD_Arp8-like"/>
    <property type="match status" value="1"/>
</dbReference>
<feature type="region of interest" description="Disordered" evidence="2">
    <location>
        <begin position="477"/>
        <end position="523"/>
    </location>
</feature>
<feature type="region of interest" description="Disordered" evidence="2">
    <location>
        <begin position="98"/>
        <end position="132"/>
    </location>
</feature>
<sequence>MPRGVPNTKKDDLSMRYTTFNVPAPLNPKTGGANYLKTETNSLWGRKPKRREAEPIEGKRGSNVIVIHPGSRYLRMGRASDIFPITVSHVIARKINGVVNPPPPIQRISRPTPSKKDGTDEDPIDDDDYPISLSPDDPLEAKIASISISLRERMRFYKLRISRDARKNATAFNKRSKPEIIHDHNDPYRVQWVTTPPAGDIVVGERVFRLVDPAKMGYSVRWPIYGTTLNTRQYPSIPELLGDLEAIWVTVLRDGLKIERSAYRNYSVVLVVPDFYDRGTLRELSHLLLVTMGFKQLCVQQESLSATFGAGISNACVIDMGAVKTSISCVDEGMVIPDTRLVLSMGGDDITEFLHVLLDRIHFPYRDLDLSKAYGWQVIEDLKARICTLLESDVAENMSDFFVRSPGNEAQKYAFRHYDETIMAPMCVFEPRVIEFERKSQGFRSVSHPSVEEVVDHQRDHVTQAMIISTQHLLPPSGPPPPLTFAFPQSTQPTPPPPSDQPAFAVAPQPAQVDSAEPQTGSFEGAPLVEANQSVTFVSVDPSDFGSKVSLGPEKEKEKEEELKPSTPIPPGADVVEPTPVAASVPESDPAIPIVPEEPVKAAPTPIDVDALSPIPTPRARTPLPLPPPPAHDPNVIYPGGFPIDVMFEASKLPLDVAIFNSARSAGGDDKIRKHLQAVMVVGGTSLIPGMAHALESRLQAIATPLVPNMEKVQIIPPPKDVDPRVLAWKGAAVLGKMDAVQDMWITPSDWDILGLRGLTERCLLG</sequence>
<dbReference type="InterPro" id="IPR004000">
    <property type="entry name" value="Actin"/>
</dbReference>
<accession>A0A165ZIR2</accession>
<evidence type="ECO:0000256" key="2">
    <source>
        <dbReference type="SAM" id="MobiDB-lite"/>
    </source>
</evidence>
<dbReference type="InterPro" id="IPR043129">
    <property type="entry name" value="ATPase_NBD"/>
</dbReference>